<dbReference type="EMBL" id="FOTR01000007">
    <property type="protein sequence ID" value="SFM08187.1"/>
    <property type="molecule type" value="Genomic_DNA"/>
</dbReference>
<gene>
    <name evidence="2" type="ORF">SAMN04487943_107188</name>
</gene>
<keyword evidence="1" id="KW-0812">Transmembrane</keyword>
<accession>A0A1I4MYN1</accession>
<sequence length="105" mass="11957">MKLVSRIQEKYRKSNKLFLALKVILSAFTIYFAVRVLFISISGLVSSDTSTDFPNLLLFGMLFSLGLSNAVELAEMFVTKNREYFTLLLITTFFLLGVSVFVLWV</sequence>
<keyword evidence="1" id="KW-0472">Membrane</keyword>
<evidence type="ECO:0000313" key="3">
    <source>
        <dbReference type="Proteomes" id="UP000198565"/>
    </source>
</evidence>
<feature type="transmembrane region" description="Helical" evidence="1">
    <location>
        <begin position="20"/>
        <end position="41"/>
    </location>
</feature>
<name>A0A1I4MYN1_9BACI</name>
<evidence type="ECO:0000256" key="1">
    <source>
        <dbReference type="SAM" id="Phobius"/>
    </source>
</evidence>
<dbReference type="OrthoDB" id="2970670at2"/>
<feature type="transmembrane region" description="Helical" evidence="1">
    <location>
        <begin position="53"/>
        <end position="72"/>
    </location>
</feature>
<keyword evidence="1" id="KW-1133">Transmembrane helix</keyword>
<organism evidence="2 3">
    <name type="scientific">Gracilibacillus orientalis</name>
    <dbReference type="NCBI Taxonomy" id="334253"/>
    <lineage>
        <taxon>Bacteria</taxon>
        <taxon>Bacillati</taxon>
        <taxon>Bacillota</taxon>
        <taxon>Bacilli</taxon>
        <taxon>Bacillales</taxon>
        <taxon>Bacillaceae</taxon>
        <taxon>Gracilibacillus</taxon>
    </lineage>
</organism>
<proteinExistence type="predicted"/>
<dbReference type="Proteomes" id="UP000198565">
    <property type="component" value="Unassembled WGS sequence"/>
</dbReference>
<reference evidence="3" key="1">
    <citation type="submission" date="2016-10" db="EMBL/GenBank/DDBJ databases">
        <authorList>
            <person name="Varghese N."/>
            <person name="Submissions S."/>
        </authorList>
    </citation>
    <scope>NUCLEOTIDE SEQUENCE [LARGE SCALE GENOMIC DNA]</scope>
    <source>
        <strain evidence="3">CGMCC 1.4250</strain>
    </source>
</reference>
<keyword evidence="3" id="KW-1185">Reference proteome</keyword>
<protein>
    <submittedName>
        <fullName evidence="2">Uncharacterized protein</fullName>
    </submittedName>
</protein>
<evidence type="ECO:0000313" key="2">
    <source>
        <dbReference type="EMBL" id="SFM08187.1"/>
    </source>
</evidence>
<dbReference type="RefSeq" id="WP_091484258.1">
    <property type="nucleotide sequence ID" value="NZ_FOTR01000007.1"/>
</dbReference>
<feature type="transmembrane region" description="Helical" evidence="1">
    <location>
        <begin position="84"/>
        <end position="104"/>
    </location>
</feature>
<dbReference type="AlphaFoldDB" id="A0A1I4MYN1"/>